<evidence type="ECO:0000313" key="6">
    <source>
        <dbReference type="Proteomes" id="UP000022910"/>
    </source>
</evidence>
<dbReference type="InterPro" id="IPR045379">
    <property type="entry name" value="Crinkler_N"/>
</dbReference>
<keyword evidence="6" id="KW-1185">Reference proteome</keyword>
<reference evidence="5 6" key="1">
    <citation type="submission" date="2014-02" db="EMBL/GenBank/DDBJ databases">
        <title>Single nucleus genome sequencing reveals high similarity among nuclei of an endomycorrhizal fungus.</title>
        <authorList>
            <person name="Lin K."/>
            <person name="Geurts R."/>
            <person name="Zhang Z."/>
            <person name="Limpens E."/>
            <person name="Saunders D.G."/>
            <person name="Mu D."/>
            <person name="Pang E."/>
            <person name="Cao H."/>
            <person name="Cha H."/>
            <person name="Lin T."/>
            <person name="Zhou Q."/>
            <person name="Shang Y."/>
            <person name="Li Y."/>
            <person name="Ivanov S."/>
            <person name="Sharma T."/>
            <person name="Velzen R.V."/>
            <person name="Ruijter N.D."/>
            <person name="Aanen D.K."/>
            <person name="Win J."/>
            <person name="Kamoun S."/>
            <person name="Bisseling T."/>
            <person name="Huang S."/>
        </authorList>
    </citation>
    <scope>NUCLEOTIDE SEQUENCE [LARGE SCALE GENOMIC DNA]</scope>
    <source>
        <strain evidence="6">DAOM197198w</strain>
    </source>
</reference>
<keyword evidence="3" id="KW-0964">Secreted</keyword>
<evidence type="ECO:0000313" key="5">
    <source>
        <dbReference type="EMBL" id="EXX62243.1"/>
    </source>
</evidence>
<evidence type="ECO:0000256" key="3">
    <source>
        <dbReference type="ARBA" id="ARBA00022525"/>
    </source>
</evidence>
<evidence type="ECO:0000256" key="1">
    <source>
        <dbReference type="ARBA" id="ARBA00004340"/>
    </source>
</evidence>
<sequence length="130" mass="14905">MRSTKIENTLEITSGSDTSIAKLKDLIYEKKKRVFENEFDACDLILWKVDISAKNVDKLRTLEQLLDTNAENTIIEKLGKMLMPLYDIGEIFEQSSKNIRIIAQPPATDKYLPIFTSRTRICSNEISSFV</sequence>
<protein>
    <recommendedName>
        <fullName evidence="4">Crinkler effector protein N-terminal domain-containing protein</fullName>
    </recommendedName>
</protein>
<feature type="domain" description="Crinkler effector protein N-terminal" evidence="4">
    <location>
        <begin position="8"/>
        <end position="104"/>
    </location>
</feature>
<dbReference type="AlphaFoldDB" id="A0A015M5Z8"/>
<comment type="subcellular location">
    <subcellularLocation>
        <location evidence="1">Host cell</location>
    </subcellularLocation>
    <subcellularLocation>
        <location evidence="2">Secreted</location>
    </subcellularLocation>
</comment>
<dbReference type="GO" id="GO:0005576">
    <property type="term" value="C:extracellular region"/>
    <property type="evidence" value="ECO:0007669"/>
    <property type="project" value="UniProtKB-SubCell"/>
</dbReference>
<dbReference type="HOGENOM" id="CLU_1939305_0_0_1"/>
<gene>
    <name evidence="5" type="ORF">RirG_163640</name>
</gene>
<evidence type="ECO:0000256" key="2">
    <source>
        <dbReference type="ARBA" id="ARBA00004613"/>
    </source>
</evidence>
<proteinExistence type="predicted"/>
<accession>A0A015M5Z8</accession>
<name>A0A015M5Z8_RHIIW</name>
<evidence type="ECO:0000259" key="4">
    <source>
        <dbReference type="Pfam" id="PF20147"/>
    </source>
</evidence>
<organism evidence="5 6">
    <name type="scientific">Rhizophagus irregularis (strain DAOM 197198w)</name>
    <name type="common">Glomus intraradices</name>
    <dbReference type="NCBI Taxonomy" id="1432141"/>
    <lineage>
        <taxon>Eukaryota</taxon>
        <taxon>Fungi</taxon>
        <taxon>Fungi incertae sedis</taxon>
        <taxon>Mucoromycota</taxon>
        <taxon>Glomeromycotina</taxon>
        <taxon>Glomeromycetes</taxon>
        <taxon>Glomerales</taxon>
        <taxon>Glomeraceae</taxon>
        <taxon>Rhizophagus</taxon>
    </lineage>
</organism>
<dbReference type="EMBL" id="JEMT01024796">
    <property type="protein sequence ID" value="EXX62243.1"/>
    <property type="molecule type" value="Genomic_DNA"/>
</dbReference>
<comment type="caution">
    <text evidence="5">The sequence shown here is derived from an EMBL/GenBank/DDBJ whole genome shotgun (WGS) entry which is preliminary data.</text>
</comment>
<dbReference type="Proteomes" id="UP000022910">
    <property type="component" value="Unassembled WGS sequence"/>
</dbReference>
<dbReference type="GO" id="GO:0043657">
    <property type="term" value="C:host cell"/>
    <property type="evidence" value="ECO:0007669"/>
    <property type="project" value="UniProtKB-SubCell"/>
</dbReference>
<dbReference type="Pfam" id="PF20147">
    <property type="entry name" value="Crinkler"/>
    <property type="match status" value="1"/>
</dbReference>